<name>A0A0A9B8N0_ARUDO</name>
<dbReference type="AlphaFoldDB" id="A0A0A9B8N0"/>
<dbReference type="EMBL" id="GBRH01237546">
    <property type="protein sequence ID" value="JAD60349.1"/>
    <property type="molecule type" value="Transcribed_RNA"/>
</dbReference>
<keyword evidence="1" id="KW-0472">Membrane</keyword>
<evidence type="ECO:0000256" key="1">
    <source>
        <dbReference type="SAM" id="Phobius"/>
    </source>
</evidence>
<evidence type="ECO:0000313" key="2">
    <source>
        <dbReference type="EMBL" id="JAD60349.1"/>
    </source>
</evidence>
<organism evidence="2">
    <name type="scientific">Arundo donax</name>
    <name type="common">Giant reed</name>
    <name type="synonym">Donax arundinaceus</name>
    <dbReference type="NCBI Taxonomy" id="35708"/>
    <lineage>
        <taxon>Eukaryota</taxon>
        <taxon>Viridiplantae</taxon>
        <taxon>Streptophyta</taxon>
        <taxon>Embryophyta</taxon>
        <taxon>Tracheophyta</taxon>
        <taxon>Spermatophyta</taxon>
        <taxon>Magnoliopsida</taxon>
        <taxon>Liliopsida</taxon>
        <taxon>Poales</taxon>
        <taxon>Poaceae</taxon>
        <taxon>PACMAD clade</taxon>
        <taxon>Arundinoideae</taxon>
        <taxon>Arundineae</taxon>
        <taxon>Arundo</taxon>
    </lineage>
</organism>
<reference evidence="2" key="2">
    <citation type="journal article" date="2015" name="Data Brief">
        <title>Shoot transcriptome of the giant reed, Arundo donax.</title>
        <authorList>
            <person name="Barrero R.A."/>
            <person name="Guerrero F.D."/>
            <person name="Moolhuijzen P."/>
            <person name="Goolsby J.A."/>
            <person name="Tidwell J."/>
            <person name="Bellgard S.E."/>
            <person name="Bellgard M.I."/>
        </authorList>
    </citation>
    <scope>NUCLEOTIDE SEQUENCE</scope>
    <source>
        <tissue evidence="2">Shoot tissue taken approximately 20 cm above the soil surface</tissue>
    </source>
</reference>
<sequence length="29" mass="3416">MFYLRSGSHVCALVILLRLLVVRFFLYEG</sequence>
<reference evidence="2" key="1">
    <citation type="submission" date="2014-09" db="EMBL/GenBank/DDBJ databases">
        <authorList>
            <person name="Magalhaes I.L.F."/>
            <person name="Oliveira U."/>
            <person name="Santos F.R."/>
            <person name="Vidigal T.H.D.A."/>
            <person name="Brescovit A.D."/>
            <person name="Santos A.J."/>
        </authorList>
    </citation>
    <scope>NUCLEOTIDE SEQUENCE</scope>
    <source>
        <tissue evidence="2">Shoot tissue taken approximately 20 cm above the soil surface</tissue>
    </source>
</reference>
<protein>
    <submittedName>
        <fullName evidence="2">Uncharacterized protein</fullName>
    </submittedName>
</protein>
<proteinExistence type="predicted"/>
<keyword evidence="1" id="KW-0812">Transmembrane</keyword>
<accession>A0A0A9B8N0</accession>
<keyword evidence="1" id="KW-1133">Transmembrane helix</keyword>
<feature type="transmembrane region" description="Helical" evidence="1">
    <location>
        <begin position="6"/>
        <end position="26"/>
    </location>
</feature>